<protein>
    <submittedName>
        <fullName evidence="1">Uncharacterized protein</fullName>
    </submittedName>
</protein>
<dbReference type="Proteomes" id="UP001041814">
    <property type="component" value="Unassembled WGS sequence"/>
</dbReference>
<reference evidence="1" key="2">
    <citation type="journal article" date="2020" name="Microorganisms">
        <title>Osmotic Adaptation and Compatible Solute Biosynthesis of Phototrophic Bacteria as Revealed from Genome Analyses.</title>
        <authorList>
            <person name="Imhoff J.F."/>
            <person name="Rahn T."/>
            <person name="Kunzel S."/>
            <person name="Keller A."/>
            <person name="Neulinger S.C."/>
        </authorList>
    </citation>
    <scope>NUCLEOTIDE SEQUENCE</scope>
    <source>
        <strain evidence="1">IM 151</strain>
    </source>
</reference>
<dbReference type="EMBL" id="NRRU01000034">
    <property type="protein sequence ID" value="MBK1713269.1"/>
    <property type="molecule type" value="Genomic_DNA"/>
</dbReference>
<evidence type="ECO:0000313" key="2">
    <source>
        <dbReference type="Proteomes" id="UP001041814"/>
    </source>
</evidence>
<proteinExistence type="predicted"/>
<reference evidence="1" key="1">
    <citation type="submission" date="2017-08" db="EMBL/GenBank/DDBJ databases">
        <authorList>
            <person name="Imhoff J.F."/>
            <person name="Rahn T."/>
            <person name="Kuenzel S."/>
            <person name="Neulinger S.C."/>
        </authorList>
    </citation>
    <scope>NUCLEOTIDE SEQUENCE</scope>
    <source>
        <strain evidence="1">IM 151</strain>
    </source>
</reference>
<gene>
    <name evidence="1" type="ORF">CKO43_10815</name>
</gene>
<evidence type="ECO:0000313" key="1">
    <source>
        <dbReference type="EMBL" id="MBK1713269.1"/>
    </source>
</evidence>
<sequence length="368" mass="37813">MKSAWADWADALVATLFPAGLGSGQHFAFGQTTLVADFANSDPEVINSEIFRIGDSVPQPSPDFVPMGSLYEAYGFFLQRLSSPALASALAAWKDATSISPSRFNMPTKIGTQAPAGTVPVGPAADPQGSTTYLPAYSLDAGFRGRYKEWQASSVAGRTSDGGVIRVSSAGSAAGAPVLRSMKASAGPAADALPPFIRFHAPGVVAKTSMRDLAGPQAAAPVATPALDSYSLEVCFTGLGTFMLGPTQWFSDTAVRLFASQLTAADQVSYFGRQGVLARRIYQVVVGFEPSATLRFDAGSSGNRNAKPLLAPPPGASIGVGPLSFDSASLKSATGGDGTTLTIGPAASSMPILLGVVSMDLARVDAVP</sequence>
<organism evidence="1 2">
    <name type="scientific">Rubrivivax gelatinosus</name>
    <name type="common">Rhodocyclus gelatinosus</name>
    <name type="synonym">Rhodopseudomonas gelatinosa</name>
    <dbReference type="NCBI Taxonomy" id="28068"/>
    <lineage>
        <taxon>Bacteria</taxon>
        <taxon>Pseudomonadati</taxon>
        <taxon>Pseudomonadota</taxon>
        <taxon>Betaproteobacteria</taxon>
        <taxon>Burkholderiales</taxon>
        <taxon>Sphaerotilaceae</taxon>
        <taxon>Rubrivivax</taxon>
    </lineage>
</organism>
<comment type="caution">
    <text evidence="1">The sequence shown here is derived from an EMBL/GenBank/DDBJ whole genome shotgun (WGS) entry which is preliminary data.</text>
</comment>
<accession>A0ABS1DV56</accession>
<name>A0ABS1DV56_RUBGE</name>
<keyword evidence="2" id="KW-1185">Reference proteome</keyword>